<dbReference type="PANTHER" id="PTHR14159">
    <property type="entry name" value="ATAXIN-3-RELATED"/>
    <property type="match status" value="1"/>
</dbReference>
<keyword evidence="7" id="KW-0677">Repeat</keyword>
<dbReference type="EnsemblMetazoa" id="XM_011412198.2">
    <property type="protein sequence ID" value="XP_011410500.1"/>
    <property type="gene ID" value="LOC100638931"/>
</dbReference>
<evidence type="ECO:0000256" key="2">
    <source>
        <dbReference type="ARBA" id="ARBA00004123"/>
    </source>
</evidence>
<dbReference type="GO" id="GO:0006508">
    <property type="term" value="P:proteolysis"/>
    <property type="evidence" value="ECO:0007669"/>
    <property type="project" value="UniProtKB-KW"/>
</dbReference>
<evidence type="ECO:0000256" key="3">
    <source>
        <dbReference type="ARBA" id="ARBA00004496"/>
    </source>
</evidence>
<dbReference type="InParanoid" id="A0A1X7VFQ7"/>
<evidence type="ECO:0000256" key="15">
    <source>
        <dbReference type="ARBA" id="ARBA00063584"/>
    </source>
</evidence>
<sequence>MDAIYHERQQGQLCAQHCLNNLLQGPYFNPVGLSEIAHRLDEKEKSHLTDREDISLVEMTKILEQPSSNMDDSGFFSVQVISEALKVWDLELHPLLSARMSHAAENPVDQNAFICNHELHWFAVRKLGRQWFDLDSLKKSPLHITDTYLSLFLAQLRAEGYSIFVVTGILPTSEADQLLSLIPYEPPPPPHSSEGKAARVSKSPQDFDSIEDEDLAEAIALSLVESRFPDDKSK</sequence>
<organism evidence="21">
    <name type="scientific">Amphimedon queenslandica</name>
    <name type="common">Sponge</name>
    <dbReference type="NCBI Taxonomy" id="400682"/>
    <lineage>
        <taxon>Eukaryota</taxon>
        <taxon>Metazoa</taxon>
        <taxon>Porifera</taxon>
        <taxon>Demospongiae</taxon>
        <taxon>Heteroscleromorpha</taxon>
        <taxon>Haplosclerida</taxon>
        <taxon>Niphatidae</taxon>
        <taxon>Amphimedon</taxon>
    </lineage>
</organism>
<dbReference type="GO" id="GO:0005634">
    <property type="term" value="C:nucleus"/>
    <property type="evidence" value="ECO:0007669"/>
    <property type="project" value="UniProtKB-SubCell"/>
</dbReference>
<keyword evidence="5" id="KW-0963">Cytoplasm</keyword>
<comment type="function">
    <text evidence="14">Acts as a chain editing deubiquitinating enzyme that binds and cleaves 'Lys-48'-linked polyubiquitin chains, with a preference for chains containing four or more ubiquitin molecules thereby modulating protein degradation by the ubiquitin-proteasome pathway. Probably by regulating the IGF-1-insulin-like pathway, regulates lifespan. Regulates germline DNA double-strand-break repair and apoptosis in response to DNA damage by recruiting E4 ubiquitin-protein ligase ufd-2 to DNA repair foci. Interacts with key regulators of transcription and represses transcription. Acts as a histone-binding protein that regulates transcription.</text>
</comment>
<feature type="active site" evidence="18">
    <location>
        <position position="14"/>
    </location>
</feature>
<keyword evidence="13" id="KW-0539">Nucleus</keyword>
<dbReference type="Proteomes" id="UP000007879">
    <property type="component" value="Unassembled WGS sequence"/>
</dbReference>
<dbReference type="SMART" id="SM01246">
    <property type="entry name" value="Josephin"/>
    <property type="match status" value="1"/>
</dbReference>
<evidence type="ECO:0000256" key="10">
    <source>
        <dbReference type="ARBA" id="ARBA00022807"/>
    </source>
</evidence>
<comment type="catalytic activity">
    <reaction evidence="1">
        <text>Thiol-dependent hydrolysis of ester, thioester, amide, peptide and isopeptide bonds formed by the C-terminal Gly of ubiquitin (a 76-residue protein attached to proteins as an intracellular targeting signal).</text>
        <dbReference type="EC" id="3.4.19.12"/>
    </reaction>
</comment>
<name>A0A1X7VFQ7_AMPQE</name>
<evidence type="ECO:0000256" key="16">
    <source>
        <dbReference type="ARBA" id="ARBA00069055"/>
    </source>
</evidence>
<proteinExistence type="predicted"/>
<reference evidence="22" key="1">
    <citation type="journal article" date="2010" name="Nature">
        <title>The Amphimedon queenslandica genome and the evolution of animal complexity.</title>
        <authorList>
            <person name="Srivastava M."/>
            <person name="Simakov O."/>
            <person name="Chapman J."/>
            <person name="Fahey B."/>
            <person name="Gauthier M.E."/>
            <person name="Mitros T."/>
            <person name="Richards G.S."/>
            <person name="Conaco C."/>
            <person name="Dacre M."/>
            <person name="Hellsten U."/>
            <person name="Larroux C."/>
            <person name="Putnam N.H."/>
            <person name="Stanke M."/>
            <person name="Adamska M."/>
            <person name="Darling A."/>
            <person name="Degnan S.M."/>
            <person name="Oakley T.H."/>
            <person name="Plachetzki D.C."/>
            <person name="Zhai Y."/>
            <person name="Adamski M."/>
            <person name="Calcino A."/>
            <person name="Cummins S.F."/>
            <person name="Goodstein D.M."/>
            <person name="Harris C."/>
            <person name="Jackson D.J."/>
            <person name="Leys S.P."/>
            <person name="Shu S."/>
            <person name="Woodcroft B.J."/>
            <person name="Vervoort M."/>
            <person name="Kosik K.S."/>
            <person name="Manning G."/>
            <person name="Degnan B.M."/>
            <person name="Rokhsar D.S."/>
        </authorList>
    </citation>
    <scope>NUCLEOTIDE SEQUENCE [LARGE SCALE GENOMIC DNA]</scope>
</reference>
<accession>A0A1X7VFQ7</accession>
<evidence type="ECO:0000256" key="6">
    <source>
        <dbReference type="ARBA" id="ARBA00022670"/>
    </source>
</evidence>
<dbReference type="Gene3D" id="3.90.70.40">
    <property type="match status" value="1"/>
</dbReference>
<keyword evidence="10" id="KW-0788">Thiol protease</keyword>
<evidence type="ECO:0000256" key="4">
    <source>
        <dbReference type="ARBA" id="ARBA00012759"/>
    </source>
</evidence>
<dbReference type="EC" id="3.4.19.12" evidence="4"/>
<keyword evidence="22" id="KW-1185">Reference proteome</keyword>
<feature type="active site" evidence="18">
    <location>
        <position position="120"/>
    </location>
</feature>
<keyword evidence="9 18" id="KW-0378">Hydrolase</keyword>
<dbReference type="GO" id="GO:0004843">
    <property type="term" value="F:cysteine-type deubiquitinase activity"/>
    <property type="evidence" value="ECO:0007669"/>
    <property type="project" value="UniProtKB-EC"/>
</dbReference>
<dbReference type="FunFam" id="1.10.287.10:FF:000018">
    <property type="entry name" value="Ataxin-3 homolog"/>
    <property type="match status" value="1"/>
</dbReference>
<dbReference type="PRINTS" id="PR01233">
    <property type="entry name" value="JOSEPHIN"/>
</dbReference>
<evidence type="ECO:0000256" key="11">
    <source>
        <dbReference type="ARBA" id="ARBA00023015"/>
    </source>
</evidence>
<reference evidence="21" key="2">
    <citation type="submission" date="2017-05" db="UniProtKB">
        <authorList>
            <consortium name="EnsemblMetazoa"/>
        </authorList>
    </citation>
    <scope>IDENTIFICATION</scope>
</reference>
<feature type="active site" evidence="18">
    <location>
        <position position="135"/>
    </location>
</feature>
<dbReference type="KEGG" id="aqu:100638931"/>
<keyword evidence="12" id="KW-0804">Transcription</keyword>
<evidence type="ECO:0000256" key="8">
    <source>
        <dbReference type="ARBA" id="ARBA00022786"/>
    </source>
</evidence>
<dbReference type="FunCoup" id="A0A1X7VFQ7">
    <property type="interactions" value="324"/>
</dbReference>
<dbReference type="GO" id="GO:0005737">
    <property type="term" value="C:cytoplasm"/>
    <property type="evidence" value="ECO:0007669"/>
    <property type="project" value="UniProtKB-SubCell"/>
</dbReference>
<evidence type="ECO:0000256" key="9">
    <source>
        <dbReference type="ARBA" id="ARBA00022801"/>
    </source>
</evidence>
<dbReference type="InterPro" id="IPR033865">
    <property type="entry name" value="Ataxin-3"/>
</dbReference>
<dbReference type="Pfam" id="PF02099">
    <property type="entry name" value="Josephin"/>
    <property type="match status" value="1"/>
</dbReference>
<evidence type="ECO:0000259" key="20">
    <source>
        <dbReference type="PROSITE" id="PS50957"/>
    </source>
</evidence>
<dbReference type="AlphaFoldDB" id="A0A1X7VFQ7"/>
<dbReference type="EnsemblMetazoa" id="Aqu2.1.38352_001">
    <property type="protein sequence ID" value="Aqu2.1.38352_001"/>
    <property type="gene ID" value="Aqu2.1.38352"/>
</dbReference>
<dbReference type="GO" id="GO:0016579">
    <property type="term" value="P:protein deubiquitination"/>
    <property type="evidence" value="ECO:0007669"/>
    <property type="project" value="InterPro"/>
</dbReference>
<evidence type="ECO:0000313" key="22">
    <source>
        <dbReference type="Proteomes" id="UP000007879"/>
    </source>
</evidence>
<evidence type="ECO:0000313" key="21">
    <source>
        <dbReference type="EnsemblMetazoa" id="Aqu2.1.38352_001"/>
    </source>
</evidence>
<keyword evidence="11" id="KW-0805">Transcription regulation</keyword>
<dbReference type="OrthoDB" id="10063692at2759"/>
<keyword evidence="8" id="KW-0833">Ubl conjugation pathway</keyword>
<dbReference type="STRING" id="400682.A0A1X7VFQ7"/>
<evidence type="ECO:0000256" key="7">
    <source>
        <dbReference type="ARBA" id="ARBA00022737"/>
    </source>
</evidence>
<dbReference type="PANTHER" id="PTHR14159:SF0">
    <property type="entry name" value="ATAXIN-3-RELATED"/>
    <property type="match status" value="1"/>
</dbReference>
<evidence type="ECO:0000256" key="13">
    <source>
        <dbReference type="ARBA" id="ARBA00023242"/>
    </source>
</evidence>
<evidence type="ECO:0000256" key="17">
    <source>
        <dbReference type="ARBA" id="ARBA00082365"/>
    </source>
</evidence>
<feature type="region of interest" description="Disordered" evidence="19">
    <location>
        <begin position="183"/>
        <end position="207"/>
    </location>
</feature>
<gene>
    <name evidence="21" type="primary">100638931</name>
</gene>
<evidence type="ECO:0000256" key="12">
    <source>
        <dbReference type="ARBA" id="ARBA00023163"/>
    </source>
</evidence>
<evidence type="ECO:0000256" key="1">
    <source>
        <dbReference type="ARBA" id="ARBA00000707"/>
    </source>
</evidence>
<evidence type="ECO:0000256" key="18">
    <source>
        <dbReference type="PROSITE-ProRule" id="PRU00331"/>
    </source>
</evidence>
<evidence type="ECO:0000256" key="19">
    <source>
        <dbReference type="SAM" id="MobiDB-lite"/>
    </source>
</evidence>
<comment type="subunit">
    <text evidence="15">Forms a complex composed of deubiquitinating enzyme atx-3, adapter ubxn-5 and cdc-48.1. Forms a complex composed of deubiquitinating enzyme atx-3, E4 ubiquitin-protein ligase ufd-2 and cdc-48.1. Interacts (via RRDR motif) with cdc-48.1 (via N-terminus) and cdc-48.2 (via N-terminus); the interaction with cdc-48.1 is not required for atx-3 enzymatic activity. Interacts (via C-terminus) with ubxn-5. May interact with ned-8.</text>
</comment>
<dbReference type="PROSITE" id="PS50957">
    <property type="entry name" value="JOSEPHIN"/>
    <property type="match status" value="1"/>
</dbReference>
<evidence type="ECO:0000256" key="14">
    <source>
        <dbReference type="ARBA" id="ARBA00060106"/>
    </source>
</evidence>
<comment type="subcellular location">
    <subcellularLocation>
        <location evidence="3">Cytoplasm</location>
    </subcellularLocation>
    <subcellularLocation>
        <location evidence="2">Nucleus</location>
    </subcellularLocation>
</comment>
<dbReference type="Gene3D" id="1.10.287.10">
    <property type="entry name" value="S15/NS1, RNA-binding"/>
    <property type="match status" value="1"/>
</dbReference>
<feature type="domain" description="Josephin" evidence="20">
    <location>
        <begin position="1"/>
        <end position="181"/>
    </location>
</feature>
<protein>
    <recommendedName>
        <fullName evidence="16">Ataxin-3 homolog</fullName>
        <ecNumber evidence="4">3.4.19.12</ecNumber>
    </recommendedName>
    <alternativeName>
        <fullName evidence="17">Machado-Joseph disease-like protein</fullName>
    </alternativeName>
</protein>
<keyword evidence="6" id="KW-0645">Protease</keyword>
<evidence type="ECO:0000256" key="5">
    <source>
        <dbReference type="ARBA" id="ARBA00022490"/>
    </source>
</evidence>
<dbReference type="InterPro" id="IPR006155">
    <property type="entry name" value="Josephin"/>
</dbReference>